<organism evidence="3 4">
    <name type="scientific">Propionivibrio dicarboxylicus</name>
    <dbReference type="NCBI Taxonomy" id="83767"/>
    <lineage>
        <taxon>Bacteria</taxon>
        <taxon>Pseudomonadati</taxon>
        <taxon>Pseudomonadota</taxon>
        <taxon>Betaproteobacteria</taxon>
        <taxon>Rhodocyclales</taxon>
        <taxon>Rhodocyclaceae</taxon>
        <taxon>Propionivibrio</taxon>
    </lineage>
</organism>
<dbReference type="Proteomes" id="UP000198607">
    <property type="component" value="Unassembled WGS sequence"/>
</dbReference>
<dbReference type="STRING" id="83767.SAMN05660652_03530"/>
<dbReference type="SUPFAM" id="SSF53756">
    <property type="entry name" value="UDP-Glycosyltransferase/glycogen phosphorylase"/>
    <property type="match status" value="1"/>
</dbReference>
<dbReference type="RefSeq" id="WP_218122804.1">
    <property type="nucleotide sequence ID" value="NZ_FNCY01000020.1"/>
</dbReference>
<evidence type="ECO:0000313" key="3">
    <source>
        <dbReference type="EMBL" id="SDI49064.1"/>
    </source>
</evidence>
<dbReference type="GO" id="GO:0009244">
    <property type="term" value="P:lipopolysaccharide core region biosynthetic process"/>
    <property type="evidence" value="ECO:0007669"/>
    <property type="project" value="TreeGrafter"/>
</dbReference>
<dbReference type="InterPro" id="IPR051199">
    <property type="entry name" value="LPS_LOS_Heptosyltrfase"/>
</dbReference>
<dbReference type="Gene3D" id="3.40.50.2000">
    <property type="entry name" value="Glycogen Phosphorylase B"/>
    <property type="match status" value="2"/>
</dbReference>
<name>A0A1G8L030_9RHOO</name>
<proteinExistence type="predicted"/>
<reference evidence="3 4" key="1">
    <citation type="submission" date="2016-10" db="EMBL/GenBank/DDBJ databases">
        <authorList>
            <person name="de Groot N.N."/>
        </authorList>
    </citation>
    <scope>NUCLEOTIDE SEQUENCE [LARGE SCALE GENOMIC DNA]</scope>
    <source>
        <strain evidence="3 4">DSM 5885</strain>
    </source>
</reference>
<dbReference type="PANTHER" id="PTHR30160">
    <property type="entry name" value="TETRAACYLDISACCHARIDE 4'-KINASE-RELATED"/>
    <property type="match status" value="1"/>
</dbReference>
<sequence>MPQKILYINVSRIGDTLLVSPAVRAVATAFPDAEITLLGHPKRAEVLQHLSFVHHVGTISKQRAPWLGWVARNTYDLAFVCGYDEPLIKYALRVARKVVAFRQGDDDINARLFKAVEHPPFQTEHAVDIQLRLPAAVGIAPAGRALAYQVTEAESLWARAELARTTPAPSSPLIGLQVASFPTKAYRDWPVDHFMALTDKIRSAWPDAHFLIFGGTEETVRTNQLQQYLGKASTLYAGRLTLRQTASLMNELDLYIGVDTGPTHIMGALHRPMVALYHGYSPSRYLAPLEHPCAYIVDHPLADQDCSTEAPMSDITVDRVWQAVARALSEHPPKVR</sequence>
<dbReference type="GO" id="GO:0005829">
    <property type="term" value="C:cytosol"/>
    <property type="evidence" value="ECO:0007669"/>
    <property type="project" value="TreeGrafter"/>
</dbReference>
<keyword evidence="1" id="KW-0328">Glycosyltransferase</keyword>
<dbReference type="Pfam" id="PF01075">
    <property type="entry name" value="Glyco_transf_9"/>
    <property type="match status" value="1"/>
</dbReference>
<dbReference type="CDD" id="cd03789">
    <property type="entry name" value="GT9_LPS_heptosyltransferase"/>
    <property type="match status" value="1"/>
</dbReference>
<dbReference type="InterPro" id="IPR002201">
    <property type="entry name" value="Glyco_trans_9"/>
</dbReference>
<evidence type="ECO:0000313" key="4">
    <source>
        <dbReference type="Proteomes" id="UP000198607"/>
    </source>
</evidence>
<keyword evidence="2 3" id="KW-0808">Transferase</keyword>
<protein>
    <submittedName>
        <fullName evidence="3">Heptosyltransferase-3</fullName>
    </submittedName>
</protein>
<dbReference type="AlphaFoldDB" id="A0A1G8L030"/>
<evidence type="ECO:0000256" key="2">
    <source>
        <dbReference type="ARBA" id="ARBA00022679"/>
    </source>
</evidence>
<gene>
    <name evidence="3" type="ORF">SAMN05660652_03530</name>
</gene>
<dbReference type="PANTHER" id="PTHR30160:SF7">
    <property type="entry name" value="ADP-HEPTOSE--LPS HEPTOSYLTRANSFERASE 2"/>
    <property type="match status" value="1"/>
</dbReference>
<dbReference type="EMBL" id="FNCY01000020">
    <property type="protein sequence ID" value="SDI49064.1"/>
    <property type="molecule type" value="Genomic_DNA"/>
</dbReference>
<accession>A0A1G8L030</accession>
<evidence type="ECO:0000256" key="1">
    <source>
        <dbReference type="ARBA" id="ARBA00022676"/>
    </source>
</evidence>
<dbReference type="GO" id="GO:0008713">
    <property type="term" value="F:ADP-heptose-lipopolysaccharide heptosyltransferase activity"/>
    <property type="evidence" value="ECO:0007669"/>
    <property type="project" value="TreeGrafter"/>
</dbReference>
<keyword evidence="4" id="KW-1185">Reference proteome</keyword>